<protein>
    <submittedName>
        <fullName evidence="3">TRAP-T-associated universal stress protein TeaD</fullName>
    </submittedName>
</protein>
<comment type="caution">
    <text evidence="3">The sequence shown here is derived from an EMBL/GenBank/DDBJ whole genome shotgun (WGS) entry which is preliminary data.</text>
</comment>
<organism evidence="3 4">
    <name type="scientific">Pelotomaculum propionicicum</name>
    <dbReference type="NCBI Taxonomy" id="258475"/>
    <lineage>
        <taxon>Bacteria</taxon>
        <taxon>Bacillati</taxon>
        <taxon>Bacillota</taxon>
        <taxon>Clostridia</taxon>
        <taxon>Eubacteriales</taxon>
        <taxon>Desulfotomaculaceae</taxon>
        <taxon>Pelotomaculum</taxon>
    </lineage>
</organism>
<feature type="domain" description="UspA" evidence="2">
    <location>
        <begin position="1"/>
        <end position="134"/>
    </location>
</feature>
<keyword evidence="4" id="KW-1185">Reference proteome</keyword>
<dbReference type="EMBL" id="QFFZ01000011">
    <property type="protein sequence ID" value="TEB11815.1"/>
    <property type="molecule type" value="Genomic_DNA"/>
</dbReference>
<dbReference type="SUPFAM" id="SSF52402">
    <property type="entry name" value="Adenine nucleotide alpha hydrolases-like"/>
    <property type="match status" value="1"/>
</dbReference>
<evidence type="ECO:0000259" key="2">
    <source>
        <dbReference type="Pfam" id="PF00582"/>
    </source>
</evidence>
<dbReference type="Gene3D" id="3.40.50.620">
    <property type="entry name" value="HUPs"/>
    <property type="match status" value="1"/>
</dbReference>
<dbReference type="InterPro" id="IPR006016">
    <property type="entry name" value="UspA"/>
</dbReference>
<dbReference type="CDD" id="cd00293">
    <property type="entry name" value="USP-like"/>
    <property type="match status" value="1"/>
</dbReference>
<comment type="similarity">
    <text evidence="1">Belongs to the universal stress protein A family.</text>
</comment>
<dbReference type="PANTHER" id="PTHR46268:SF25">
    <property type="entry name" value="USPA DOMAIN PROTEIN"/>
    <property type="match status" value="1"/>
</dbReference>
<name>A0A4Y7RS40_9FIRM</name>
<proteinExistence type="inferred from homology"/>
<dbReference type="InterPro" id="IPR006015">
    <property type="entry name" value="Universal_stress_UspA"/>
</dbReference>
<dbReference type="PRINTS" id="PR01438">
    <property type="entry name" value="UNVRSLSTRESS"/>
</dbReference>
<sequence>MFENILVAYDGSIHSVKALSIAIDLCRKYGSALNVVMAVNLPQLPESGGALQDSASHRGDLDRAAAMAEQAGVRVVTHLLRGTVASTLERFALENKFDLVIVGARGRGAVKRFLMGSVSTHLVANLDCPVMVVKEKNA</sequence>
<accession>A0A4Y7RS40</accession>
<dbReference type="PANTHER" id="PTHR46268">
    <property type="entry name" value="STRESS RESPONSE PROTEIN NHAX"/>
    <property type="match status" value="1"/>
</dbReference>
<gene>
    <name evidence="3" type="primary">teaD_2</name>
    <name evidence="3" type="ORF">Pmgp_01393</name>
</gene>
<dbReference type="RefSeq" id="WP_134213270.1">
    <property type="nucleotide sequence ID" value="NZ_QFFZ01000011.1"/>
</dbReference>
<dbReference type="InterPro" id="IPR014729">
    <property type="entry name" value="Rossmann-like_a/b/a_fold"/>
</dbReference>
<dbReference type="Pfam" id="PF00582">
    <property type="entry name" value="Usp"/>
    <property type="match status" value="1"/>
</dbReference>
<evidence type="ECO:0000313" key="4">
    <source>
        <dbReference type="Proteomes" id="UP000297597"/>
    </source>
</evidence>
<dbReference type="Proteomes" id="UP000297597">
    <property type="component" value="Unassembled WGS sequence"/>
</dbReference>
<evidence type="ECO:0000313" key="3">
    <source>
        <dbReference type="EMBL" id="TEB11815.1"/>
    </source>
</evidence>
<reference evidence="3 4" key="1">
    <citation type="journal article" date="2018" name="Environ. Microbiol.">
        <title>Novel energy conservation strategies and behaviour of Pelotomaculum schinkii driving syntrophic propionate catabolism.</title>
        <authorList>
            <person name="Hidalgo-Ahumada C.A.P."/>
            <person name="Nobu M.K."/>
            <person name="Narihiro T."/>
            <person name="Tamaki H."/>
            <person name="Liu W.T."/>
            <person name="Kamagata Y."/>
            <person name="Stams A.J.M."/>
            <person name="Imachi H."/>
            <person name="Sousa D.Z."/>
        </authorList>
    </citation>
    <scope>NUCLEOTIDE SEQUENCE [LARGE SCALE GENOMIC DNA]</scope>
    <source>
        <strain evidence="3 4">MGP</strain>
    </source>
</reference>
<evidence type="ECO:0000256" key="1">
    <source>
        <dbReference type="ARBA" id="ARBA00008791"/>
    </source>
</evidence>
<dbReference type="OrthoDB" id="9794782at2"/>
<dbReference type="AlphaFoldDB" id="A0A4Y7RS40"/>